<evidence type="ECO:0000313" key="3">
    <source>
        <dbReference type="Proteomes" id="UP001596496"/>
    </source>
</evidence>
<dbReference type="Proteomes" id="UP001596496">
    <property type="component" value="Unassembled WGS sequence"/>
</dbReference>
<dbReference type="EMBL" id="JBHTCG010000003">
    <property type="protein sequence ID" value="MFC7381888.1"/>
    <property type="molecule type" value="Genomic_DNA"/>
</dbReference>
<feature type="compositionally biased region" description="Pro residues" evidence="1">
    <location>
        <begin position="117"/>
        <end position="128"/>
    </location>
</feature>
<reference evidence="3" key="1">
    <citation type="journal article" date="2019" name="Int. J. Syst. Evol. Microbiol.">
        <title>The Global Catalogue of Microorganisms (GCM) 10K type strain sequencing project: providing services to taxonomists for standard genome sequencing and annotation.</title>
        <authorList>
            <consortium name="The Broad Institute Genomics Platform"/>
            <consortium name="The Broad Institute Genome Sequencing Center for Infectious Disease"/>
            <person name="Wu L."/>
            <person name="Ma J."/>
        </authorList>
    </citation>
    <scope>NUCLEOTIDE SEQUENCE [LARGE SCALE GENOMIC DNA]</scope>
    <source>
        <strain evidence="3">CECT 7649</strain>
    </source>
</reference>
<organism evidence="2 3">
    <name type="scientific">Sphaerisporangium rhizosphaerae</name>
    <dbReference type="NCBI Taxonomy" id="2269375"/>
    <lineage>
        <taxon>Bacteria</taxon>
        <taxon>Bacillati</taxon>
        <taxon>Actinomycetota</taxon>
        <taxon>Actinomycetes</taxon>
        <taxon>Streptosporangiales</taxon>
        <taxon>Streptosporangiaceae</taxon>
        <taxon>Sphaerisporangium</taxon>
    </lineage>
</organism>
<feature type="region of interest" description="Disordered" evidence="1">
    <location>
        <begin position="1"/>
        <end position="144"/>
    </location>
</feature>
<evidence type="ECO:0000256" key="1">
    <source>
        <dbReference type="SAM" id="MobiDB-lite"/>
    </source>
</evidence>
<dbReference type="RefSeq" id="WP_380824952.1">
    <property type="nucleotide sequence ID" value="NZ_JBHTCG010000003.1"/>
</dbReference>
<accession>A0ABW2NZ46</accession>
<protein>
    <recommendedName>
        <fullName evidence="4">DUF4352 domain-containing protein</fullName>
    </recommendedName>
</protein>
<evidence type="ECO:0008006" key="4">
    <source>
        <dbReference type="Google" id="ProtNLM"/>
    </source>
</evidence>
<feature type="compositionally biased region" description="Low complexity" evidence="1">
    <location>
        <begin position="129"/>
        <end position="138"/>
    </location>
</feature>
<gene>
    <name evidence="2" type="ORF">ACFQSB_06695</name>
</gene>
<comment type="caution">
    <text evidence="2">The sequence shown here is derived from an EMBL/GenBank/DDBJ whole genome shotgun (WGS) entry which is preliminary data.</text>
</comment>
<keyword evidence="3" id="KW-1185">Reference proteome</keyword>
<proteinExistence type="predicted"/>
<feature type="compositionally biased region" description="Pro residues" evidence="1">
    <location>
        <begin position="67"/>
        <end position="83"/>
    </location>
</feature>
<evidence type="ECO:0000313" key="2">
    <source>
        <dbReference type="EMBL" id="MFC7381888.1"/>
    </source>
</evidence>
<sequence length="311" mass="32831">MSQNPNDIGVWRPPAAEPSWFTPAPRLPRPDARVWPPPAPEQEEPRGSSTVPMPAVQDGQAPGRRAWPPPPPVPAASPPPGPAASPFRGEAPAERAAAAPAAPAPAPPMSLSSSPSAAPPAPTAPPPADRAASAAAPSGRRRMPRPAKIGLQLLGAVALTAALLGVKGYDQLTRFERDNPAAQVRHVASGQAADLADARWRLLKIAPMAQQPDNLAPGTIMLQIDLEGTPLNQDGTRFTTTPPYYYTGDAAGRTWMALSWKAPERLTPGVPGRFTLISSVPKDVAGQVELLLWPNSYVGEREWGPALRFAR</sequence>
<name>A0ABW2NZ46_9ACTN</name>